<keyword evidence="4" id="KW-0067">ATP-binding</keyword>
<keyword evidence="3 8" id="KW-0418">Kinase</keyword>
<evidence type="ECO:0000259" key="7">
    <source>
        <dbReference type="PROSITE" id="PS50011"/>
    </source>
</evidence>
<evidence type="ECO:0000256" key="6">
    <source>
        <dbReference type="SAM" id="Phobius"/>
    </source>
</evidence>
<dbReference type="SMART" id="SM00220">
    <property type="entry name" value="S_TKc"/>
    <property type="match status" value="1"/>
</dbReference>
<evidence type="ECO:0000313" key="8">
    <source>
        <dbReference type="EMBL" id="MCJ2544276.1"/>
    </source>
</evidence>
<dbReference type="SUPFAM" id="SSF56112">
    <property type="entry name" value="Protein kinase-like (PK-like)"/>
    <property type="match status" value="1"/>
</dbReference>
<feature type="transmembrane region" description="Helical" evidence="6">
    <location>
        <begin position="557"/>
        <end position="582"/>
    </location>
</feature>
<evidence type="ECO:0000256" key="2">
    <source>
        <dbReference type="ARBA" id="ARBA00022741"/>
    </source>
</evidence>
<protein>
    <submittedName>
        <fullName evidence="8">Protein kinase</fullName>
    </submittedName>
</protein>
<dbReference type="InterPro" id="IPR011990">
    <property type="entry name" value="TPR-like_helical_dom_sf"/>
</dbReference>
<dbReference type="Gene3D" id="3.30.200.20">
    <property type="entry name" value="Phosphorylase Kinase, domain 1"/>
    <property type="match status" value="1"/>
</dbReference>
<keyword evidence="9" id="KW-1185">Reference proteome</keyword>
<feature type="transmembrane region" description="Helical" evidence="6">
    <location>
        <begin position="517"/>
        <end position="537"/>
    </location>
</feature>
<evidence type="ECO:0000256" key="5">
    <source>
        <dbReference type="SAM" id="MobiDB-lite"/>
    </source>
</evidence>
<keyword evidence="2" id="KW-0547">Nucleotide-binding</keyword>
<feature type="transmembrane region" description="Helical" evidence="6">
    <location>
        <begin position="482"/>
        <end position="505"/>
    </location>
</feature>
<dbReference type="InterPro" id="IPR011009">
    <property type="entry name" value="Kinase-like_dom_sf"/>
</dbReference>
<keyword evidence="6" id="KW-0472">Membrane</keyword>
<sequence length="659" mass="73040">MNQRLIGQLIGNRYRLTYHVSEGGYGNVFKAVDTQLDDELVAVKLLRPPPPDMGPEYYQQLQQRFMDEARVSALLGEHPNIVQVRSYGMYQNQPYLVMEYLNAKPYTGQGLDYILTREGPLHPVRVVNLALQICSALHHAHNFQMDLGKHSIRGVIHRDIKPSNIFVQKGPDGKERIKILDFGISKLMGETARGLTQTGYFLGTMVYASPEQMRGEKLDARSDIYSLGLLLYELLTGVLPFEPDTDSLQGWYHVHNFQKPRPFREHKLSHRIPDALEKVIFSCLEKDPALRPPNMEVVSQQLRAVYSDKVASSTAPDRSAPPQSHRPQRIPTGFGQQVTQQPMGRVAPKPQTDEGNLQRAVHLIEEGEYKMAVHLLNEMISLAPNEARYYLYRALAHQRQGHWGLAQMDYQGVLRLEPDNLSAEQGLREVEQQVGQEYFNSKSGSRILNTPRLSKGLALGWLVANFAAAALGYLGVGALIRLLGVLGTAASGLAGAGIGLVIGLLQWVVLRQRVSPWWIGATGLGTALGWVGAEFLAPLLGMDILDWIVVDPLPQRAVLAMSSITRGLLIGIGVGGLQWALLSQHWKGTWAWILATIAEGGLSALLLGWLLSSLGLNSWVVLGMGLLANTRPLSAMMLLNLHRIPAAQRKETHQKNTAP</sequence>
<dbReference type="PANTHER" id="PTHR43289">
    <property type="entry name" value="MITOGEN-ACTIVATED PROTEIN KINASE KINASE KINASE 20-RELATED"/>
    <property type="match status" value="1"/>
</dbReference>
<evidence type="ECO:0000256" key="1">
    <source>
        <dbReference type="ARBA" id="ARBA00022679"/>
    </source>
</evidence>
<dbReference type="GO" id="GO:0016301">
    <property type="term" value="F:kinase activity"/>
    <property type="evidence" value="ECO:0007669"/>
    <property type="project" value="UniProtKB-KW"/>
</dbReference>
<dbReference type="Gene3D" id="1.10.510.10">
    <property type="entry name" value="Transferase(Phosphotransferase) domain 1"/>
    <property type="match status" value="1"/>
</dbReference>
<dbReference type="RefSeq" id="WP_244352666.1">
    <property type="nucleotide sequence ID" value="NZ_JAFIRA010000054.1"/>
</dbReference>
<dbReference type="InterPro" id="IPR008271">
    <property type="entry name" value="Ser/Thr_kinase_AS"/>
</dbReference>
<dbReference type="InterPro" id="IPR000719">
    <property type="entry name" value="Prot_kinase_dom"/>
</dbReference>
<dbReference type="PROSITE" id="PS00108">
    <property type="entry name" value="PROTEIN_KINASE_ST"/>
    <property type="match status" value="1"/>
</dbReference>
<feature type="transmembrane region" description="Helical" evidence="6">
    <location>
        <begin position="589"/>
        <end position="612"/>
    </location>
</feature>
<keyword evidence="1" id="KW-0808">Transferase</keyword>
<evidence type="ECO:0000313" key="9">
    <source>
        <dbReference type="Proteomes" id="UP000830835"/>
    </source>
</evidence>
<dbReference type="SUPFAM" id="SSF48452">
    <property type="entry name" value="TPR-like"/>
    <property type="match status" value="1"/>
</dbReference>
<keyword evidence="6" id="KW-0812">Transmembrane</keyword>
<dbReference type="Pfam" id="PF00069">
    <property type="entry name" value="Pkinase"/>
    <property type="match status" value="1"/>
</dbReference>
<dbReference type="PANTHER" id="PTHR43289:SF34">
    <property type="entry name" value="SERINE_THREONINE-PROTEIN KINASE YBDM-RELATED"/>
    <property type="match status" value="1"/>
</dbReference>
<dbReference type="EMBL" id="JAFIRA010000054">
    <property type="protein sequence ID" value="MCJ2544276.1"/>
    <property type="molecule type" value="Genomic_DNA"/>
</dbReference>
<comment type="caution">
    <text evidence="8">The sequence shown here is derived from an EMBL/GenBank/DDBJ whole genome shotgun (WGS) entry which is preliminary data.</text>
</comment>
<proteinExistence type="predicted"/>
<feature type="transmembrane region" description="Helical" evidence="6">
    <location>
        <begin position="618"/>
        <end position="641"/>
    </location>
</feature>
<dbReference type="PROSITE" id="PS50011">
    <property type="entry name" value="PROTEIN_KINASE_DOM"/>
    <property type="match status" value="1"/>
</dbReference>
<accession>A0ABT0CES9</accession>
<gene>
    <name evidence="8" type="ORF">JX360_15410</name>
</gene>
<evidence type="ECO:0000256" key="3">
    <source>
        <dbReference type="ARBA" id="ARBA00022777"/>
    </source>
</evidence>
<dbReference type="Proteomes" id="UP000830835">
    <property type="component" value="Unassembled WGS sequence"/>
</dbReference>
<feature type="transmembrane region" description="Helical" evidence="6">
    <location>
        <begin position="456"/>
        <end position="476"/>
    </location>
</feature>
<reference evidence="8" key="1">
    <citation type="submission" date="2021-02" db="EMBL/GenBank/DDBJ databases">
        <title>The CRISPR/cas machinery reduction and long-range gene transfer in the hot spring cyanobacterium Synechococcus.</title>
        <authorList>
            <person name="Dvorak P."/>
            <person name="Jahodarova E."/>
            <person name="Hasler P."/>
            <person name="Poulickova A."/>
        </authorList>
    </citation>
    <scope>NUCLEOTIDE SEQUENCE</scope>
    <source>
        <strain evidence="8">Rupite</strain>
    </source>
</reference>
<feature type="region of interest" description="Disordered" evidence="5">
    <location>
        <begin position="309"/>
        <end position="355"/>
    </location>
</feature>
<feature type="domain" description="Protein kinase" evidence="7">
    <location>
        <begin position="14"/>
        <end position="306"/>
    </location>
</feature>
<dbReference type="Gene3D" id="1.25.40.10">
    <property type="entry name" value="Tetratricopeptide repeat domain"/>
    <property type="match status" value="1"/>
</dbReference>
<keyword evidence="6" id="KW-1133">Transmembrane helix</keyword>
<evidence type="ECO:0000256" key="4">
    <source>
        <dbReference type="ARBA" id="ARBA00022840"/>
    </source>
</evidence>
<organism evidence="8 9">
    <name type="scientific">Thermostichus vulcanus str. 'Rupite'</name>
    <dbReference type="NCBI Taxonomy" id="2813851"/>
    <lineage>
        <taxon>Bacteria</taxon>
        <taxon>Bacillati</taxon>
        <taxon>Cyanobacteriota</taxon>
        <taxon>Cyanophyceae</taxon>
        <taxon>Thermostichales</taxon>
        <taxon>Thermostichaceae</taxon>
        <taxon>Thermostichus</taxon>
    </lineage>
</organism>
<name>A0ABT0CES9_THEVL</name>
<dbReference type="CDD" id="cd14014">
    <property type="entry name" value="STKc_PknB_like"/>
    <property type="match status" value="1"/>
</dbReference>